<dbReference type="NCBIfam" id="TIGR01844">
    <property type="entry name" value="type_I_sec_TolC"/>
    <property type="match status" value="1"/>
</dbReference>
<proteinExistence type="inferred from homology"/>
<dbReference type="RefSeq" id="WP_185677883.1">
    <property type="nucleotide sequence ID" value="NZ_JACLAX010000002.1"/>
</dbReference>
<evidence type="ECO:0000256" key="6">
    <source>
        <dbReference type="ARBA" id="ARBA00023136"/>
    </source>
</evidence>
<sequence length="617" mass="65904">MNRFLSALRSSAALLAMGAAAAGFPVLAESLRLEYALTATLPEPAIATVLKNAIMGPLPDGSSLASLYAPAPRGVHLVEAAPQPVPVPIVSQAEAVALAAELPPVVPGADKASPAAAPAVAPATMPASAPTPVPAESTSIPSSSTASVPPPSAPQGGMAAADPPSAAAPMPPPVSNPTLAAAMAEVDRPTVPEPPVGATESLRDAIVAALKDNPDIQIALARQDDARYGVDEARAGYLPHLDLQAGWGRETVRNGSQARTGAFRTEATVTLSQNVWDFGVTINDIKRARASYRSAQWATRERIEGISYDITTAYLGVLGQQQLMALTEQEIAATKRILRIVTVQKELGLTTPADVGRAQTRLENVQSLLLDRRSQLEQARNAYRRLTNHLPARVVDLPPAGTTLPESADAAVSLMDTHSPRLAQAVQDRRSLDKQYDSQTGSVFFPRIGVMVQGNYREDVMGLTGRGNDARAMVTLSYKLFNGGADLAVRRRIGARLREADYELDRRRREVEQDIRIDYEALRAAREKIATIDAEIESATRVAELYRQQFREGRRTVFDLLDSQQLLFAAQANRVNNAIAMRAAEYRVLQKLGGLFDLVSGGEALPPLVVSAPGAED</sequence>
<feature type="compositionally biased region" description="Low complexity" evidence="8">
    <location>
        <begin position="159"/>
        <end position="168"/>
    </location>
</feature>
<feature type="chain" id="PRO_5030921749" evidence="9">
    <location>
        <begin position="22"/>
        <end position="617"/>
    </location>
</feature>
<keyword evidence="11" id="KW-1185">Reference proteome</keyword>
<keyword evidence="3" id="KW-0813">Transport</keyword>
<evidence type="ECO:0000313" key="11">
    <source>
        <dbReference type="Proteomes" id="UP000551327"/>
    </source>
</evidence>
<comment type="caution">
    <text evidence="10">The sequence shown here is derived from an EMBL/GenBank/DDBJ whole genome shotgun (WGS) entry which is preliminary data.</text>
</comment>
<feature type="region of interest" description="Disordered" evidence="8">
    <location>
        <begin position="122"/>
        <end position="176"/>
    </location>
</feature>
<evidence type="ECO:0000256" key="4">
    <source>
        <dbReference type="ARBA" id="ARBA00022452"/>
    </source>
</evidence>
<keyword evidence="4" id="KW-1134">Transmembrane beta strand</keyword>
<name>A0A7X1FVY1_9SPHN</name>
<gene>
    <name evidence="10" type="ORF">H7F53_02360</name>
</gene>
<keyword evidence="7" id="KW-0998">Cell outer membrane</keyword>
<dbReference type="PANTHER" id="PTHR30026:SF22">
    <property type="entry name" value="OUTER MEMBRANE EFFLUX PROTEIN"/>
    <property type="match status" value="1"/>
</dbReference>
<dbReference type="EMBL" id="JACLAX010000002">
    <property type="protein sequence ID" value="MBC2667985.1"/>
    <property type="molecule type" value="Genomic_DNA"/>
</dbReference>
<dbReference type="PANTHER" id="PTHR30026">
    <property type="entry name" value="OUTER MEMBRANE PROTEIN TOLC"/>
    <property type="match status" value="1"/>
</dbReference>
<accession>A0A7X1FVY1</accession>
<organism evidence="10 11">
    <name type="scientific">Novosphingobium piscinae</name>
    <dbReference type="NCBI Taxonomy" id="1507448"/>
    <lineage>
        <taxon>Bacteria</taxon>
        <taxon>Pseudomonadati</taxon>
        <taxon>Pseudomonadota</taxon>
        <taxon>Alphaproteobacteria</taxon>
        <taxon>Sphingomonadales</taxon>
        <taxon>Sphingomonadaceae</taxon>
        <taxon>Novosphingobium</taxon>
    </lineage>
</organism>
<evidence type="ECO:0000256" key="5">
    <source>
        <dbReference type="ARBA" id="ARBA00022692"/>
    </source>
</evidence>
<dbReference type="GO" id="GO:0015288">
    <property type="term" value="F:porin activity"/>
    <property type="evidence" value="ECO:0007669"/>
    <property type="project" value="TreeGrafter"/>
</dbReference>
<dbReference type="InterPro" id="IPR010130">
    <property type="entry name" value="T1SS_OMP_TolC"/>
</dbReference>
<dbReference type="Gene3D" id="1.20.1600.10">
    <property type="entry name" value="Outer membrane efflux proteins (OEP)"/>
    <property type="match status" value="1"/>
</dbReference>
<keyword evidence="6" id="KW-0472">Membrane</keyword>
<dbReference type="GO" id="GO:0009279">
    <property type="term" value="C:cell outer membrane"/>
    <property type="evidence" value="ECO:0007669"/>
    <property type="project" value="UniProtKB-SubCell"/>
</dbReference>
<keyword evidence="5" id="KW-0812">Transmembrane</keyword>
<dbReference type="Proteomes" id="UP000551327">
    <property type="component" value="Unassembled WGS sequence"/>
</dbReference>
<dbReference type="InterPro" id="IPR003423">
    <property type="entry name" value="OMP_efflux"/>
</dbReference>
<evidence type="ECO:0000256" key="1">
    <source>
        <dbReference type="ARBA" id="ARBA00004442"/>
    </source>
</evidence>
<comment type="subcellular location">
    <subcellularLocation>
        <location evidence="1">Cell outer membrane</location>
    </subcellularLocation>
</comment>
<evidence type="ECO:0000256" key="2">
    <source>
        <dbReference type="ARBA" id="ARBA00007613"/>
    </source>
</evidence>
<feature type="compositionally biased region" description="Low complexity" evidence="8">
    <location>
        <begin position="122"/>
        <end position="147"/>
    </location>
</feature>
<dbReference type="SUPFAM" id="SSF56954">
    <property type="entry name" value="Outer membrane efflux proteins (OEP)"/>
    <property type="match status" value="1"/>
</dbReference>
<dbReference type="Pfam" id="PF02321">
    <property type="entry name" value="OEP"/>
    <property type="match status" value="2"/>
</dbReference>
<evidence type="ECO:0000256" key="9">
    <source>
        <dbReference type="SAM" id="SignalP"/>
    </source>
</evidence>
<comment type="similarity">
    <text evidence="2">Belongs to the outer membrane factor (OMF) (TC 1.B.17) family.</text>
</comment>
<evidence type="ECO:0000256" key="3">
    <source>
        <dbReference type="ARBA" id="ARBA00022448"/>
    </source>
</evidence>
<dbReference type="InterPro" id="IPR051906">
    <property type="entry name" value="TolC-like"/>
</dbReference>
<dbReference type="GO" id="GO:1990281">
    <property type="term" value="C:efflux pump complex"/>
    <property type="evidence" value="ECO:0007669"/>
    <property type="project" value="TreeGrafter"/>
</dbReference>
<evidence type="ECO:0000256" key="7">
    <source>
        <dbReference type="ARBA" id="ARBA00023237"/>
    </source>
</evidence>
<keyword evidence="9" id="KW-0732">Signal</keyword>
<evidence type="ECO:0000256" key="8">
    <source>
        <dbReference type="SAM" id="MobiDB-lite"/>
    </source>
</evidence>
<reference evidence="10 11" key="1">
    <citation type="submission" date="2020-08" db="EMBL/GenBank/DDBJ databases">
        <title>The genome sequence of type strain Novosphingobium piscinae KCTC 42194.</title>
        <authorList>
            <person name="Liu Y."/>
        </authorList>
    </citation>
    <scope>NUCLEOTIDE SEQUENCE [LARGE SCALE GENOMIC DNA]</scope>
    <source>
        <strain evidence="10 11">KCTC 42194</strain>
    </source>
</reference>
<dbReference type="AlphaFoldDB" id="A0A7X1FVY1"/>
<dbReference type="GO" id="GO:0015562">
    <property type="term" value="F:efflux transmembrane transporter activity"/>
    <property type="evidence" value="ECO:0007669"/>
    <property type="project" value="InterPro"/>
</dbReference>
<protein>
    <submittedName>
        <fullName evidence="10">TolC family outer membrane protein</fullName>
    </submittedName>
</protein>
<feature type="signal peptide" evidence="9">
    <location>
        <begin position="1"/>
        <end position="21"/>
    </location>
</feature>
<evidence type="ECO:0000313" key="10">
    <source>
        <dbReference type="EMBL" id="MBC2667985.1"/>
    </source>
</evidence>